<protein>
    <submittedName>
        <fullName evidence="1">Uncharacterized protein</fullName>
    </submittedName>
</protein>
<dbReference type="EMBL" id="JASPKY010000490">
    <property type="protein sequence ID" value="KAK9695159.1"/>
    <property type="molecule type" value="Genomic_DNA"/>
</dbReference>
<dbReference type="AlphaFoldDB" id="A0AAW1IY18"/>
<evidence type="ECO:0000313" key="1">
    <source>
        <dbReference type="EMBL" id="KAK9695159.1"/>
    </source>
</evidence>
<evidence type="ECO:0000313" key="2">
    <source>
        <dbReference type="Proteomes" id="UP001458880"/>
    </source>
</evidence>
<sequence length="88" mass="10244">MQSTHKIKEVDDVIATQEVAQNLAVNSNITICDEGSPEKKKIKCARNNSEDPEVKIRDVRQTRRRSNYFKRSRQSMLANALIKRSIRW</sequence>
<keyword evidence="2" id="KW-1185">Reference proteome</keyword>
<organism evidence="1 2">
    <name type="scientific">Popillia japonica</name>
    <name type="common">Japanese beetle</name>
    <dbReference type="NCBI Taxonomy" id="7064"/>
    <lineage>
        <taxon>Eukaryota</taxon>
        <taxon>Metazoa</taxon>
        <taxon>Ecdysozoa</taxon>
        <taxon>Arthropoda</taxon>
        <taxon>Hexapoda</taxon>
        <taxon>Insecta</taxon>
        <taxon>Pterygota</taxon>
        <taxon>Neoptera</taxon>
        <taxon>Endopterygota</taxon>
        <taxon>Coleoptera</taxon>
        <taxon>Polyphaga</taxon>
        <taxon>Scarabaeiformia</taxon>
        <taxon>Scarabaeidae</taxon>
        <taxon>Rutelinae</taxon>
        <taxon>Popillia</taxon>
    </lineage>
</organism>
<dbReference type="Proteomes" id="UP001458880">
    <property type="component" value="Unassembled WGS sequence"/>
</dbReference>
<reference evidence="1 2" key="1">
    <citation type="journal article" date="2024" name="BMC Genomics">
        <title>De novo assembly and annotation of Popillia japonica's genome with initial clues to its potential as an invasive pest.</title>
        <authorList>
            <person name="Cucini C."/>
            <person name="Boschi S."/>
            <person name="Funari R."/>
            <person name="Cardaioli E."/>
            <person name="Iannotti N."/>
            <person name="Marturano G."/>
            <person name="Paoli F."/>
            <person name="Bruttini M."/>
            <person name="Carapelli A."/>
            <person name="Frati F."/>
            <person name="Nardi F."/>
        </authorList>
    </citation>
    <scope>NUCLEOTIDE SEQUENCE [LARGE SCALE GENOMIC DNA]</scope>
    <source>
        <strain evidence="1">DMR45628</strain>
    </source>
</reference>
<gene>
    <name evidence="1" type="ORF">QE152_g33036</name>
</gene>
<comment type="caution">
    <text evidence="1">The sequence shown here is derived from an EMBL/GenBank/DDBJ whole genome shotgun (WGS) entry which is preliminary data.</text>
</comment>
<proteinExistence type="predicted"/>
<accession>A0AAW1IY18</accession>
<name>A0AAW1IY18_POPJA</name>